<evidence type="ECO:0000259" key="2">
    <source>
        <dbReference type="Pfam" id="PF01205"/>
    </source>
</evidence>
<dbReference type="InterPro" id="IPR035647">
    <property type="entry name" value="EFG_III/V"/>
</dbReference>
<feature type="domain" description="UPF0029" evidence="3">
    <location>
        <begin position="143"/>
        <end position="195"/>
    </location>
</feature>
<dbReference type="AlphaFoldDB" id="A0A160SZR7"/>
<organism evidence="4 5">
    <name type="scientific">Candidatus Promineifilum breve</name>
    <dbReference type="NCBI Taxonomy" id="1806508"/>
    <lineage>
        <taxon>Bacteria</taxon>
        <taxon>Bacillati</taxon>
        <taxon>Chloroflexota</taxon>
        <taxon>Ardenticatenia</taxon>
        <taxon>Candidatus Promineifilales</taxon>
        <taxon>Candidatus Promineifilaceae</taxon>
        <taxon>Candidatus Promineifilum</taxon>
    </lineage>
</organism>
<evidence type="ECO:0008006" key="6">
    <source>
        <dbReference type="Google" id="ProtNLM"/>
    </source>
</evidence>
<dbReference type="SUPFAM" id="SSF54980">
    <property type="entry name" value="EF-G C-terminal domain-like"/>
    <property type="match status" value="1"/>
</dbReference>
<dbReference type="PANTHER" id="PTHR16301:SF20">
    <property type="entry name" value="IMPACT FAMILY MEMBER YIGZ"/>
    <property type="match status" value="1"/>
</dbReference>
<dbReference type="SUPFAM" id="SSF54211">
    <property type="entry name" value="Ribosomal protein S5 domain 2-like"/>
    <property type="match status" value="1"/>
</dbReference>
<dbReference type="InterPro" id="IPR001498">
    <property type="entry name" value="Impact_N"/>
</dbReference>
<dbReference type="InterPro" id="IPR036956">
    <property type="entry name" value="Impact_N_sf"/>
</dbReference>
<proteinExistence type="inferred from homology"/>
<dbReference type="GO" id="GO:0005737">
    <property type="term" value="C:cytoplasm"/>
    <property type="evidence" value="ECO:0007669"/>
    <property type="project" value="TreeGrafter"/>
</dbReference>
<dbReference type="InterPro" id="IPR023582">
    <property type="entry name" value="Impact"/>
</dbReference>
<dbReference type="GO" id="GO:0006446">
    <property type="term" value="P:regulation of translational initiation"/>
    <property type="evidence" value="ECO:0007669"/>
    <property type="project" value="TreeGrafter"/>
</dbReference>
<dbReference type="Gene3D" id="3.30.70.240">
    <property type="match status" value="1"/>
</dbReference>
<evidence type="ECO:0000256" key="1">
    <source>
        <dbReference type="ARBA" id="ARBA00007665"/>
    </source>
</evidence>
<dbReference type="Pfam" id="PF09186">
    <property type="entry name" value="DUF1949"/>
    <property type="match status" value="1"/>
</dbReference>
<gene>
    <name evidence="4" type="ORF">CFX0092_A1048</name>
</gene>
<dbReference type="Gene3D" id="3.30.230.30">
    <property type="entry name" value="Impact, N-terminal domain"/>
    <property type="match status" value="1"/>
</dbReference>
<dbReference type="Pfam" id="PF01205">
    <property type="entry name" value="Impact_N"/>
    <property type="match status" value="1"/>
</dbReference>
<protein>
    <recommendedName>
        <fullName evidence="6">YigZ family protein</fullName>
    </recommendedName>
</protein>
<dbReference type="InterPro" id="IPR015269">
    <property type="entry name" value="UPF0029_Impact_C"/>
</dbReference>
<dbReference type="PANTHER" id="PTHR16301">
    <property type="entry name" value="IMPACT-RELATED"/>
    <property type="match status" value="1"/>
</dbReference>
<evidence type="ECO:0000259" key="3">
    <source>
        <dbReference type="Pfam" id="PF09186"/>
    </source>
</evidence>
<reference evidence="4" key="1">
    <citation type="submission" date="2016-01" db="EMBL/GenBank/DDBJ databases">
        <authorList>
            <person name="Mcilroy J.S."/>
            <person name="Karst M S."/>
            <person name="Albertsen M."/>
        </authorList>
    </citation>
    <scope>NUCLEOTIDE SEQUENCE</scope>
    <source>
        <strain evidence="4">Cfx-K</strain>
    </source>
</reference>
<dbReference type="InterPro" id="IPR020568">
    <property type="entry name" value="Ribosomal_Su5_D2-typ_SF"/>
</dbReference>
<dbReference type="Proteomes" id="UP000215027">
    <property type="component" value="Chromosome I"/>
</dbReference>
<keyword evidence="5" id="KW-1185">Reference proteome</keyword>
<evidence type="ECO:0000313" key="5">
    <source>
        <dbReference type="Proteomes" id="UP000215027"/>
    </source>
</evidence>
<evidence type="ECO:0000313" key="4">
    <source>
        <dbReference type="EMBL" id="CUS02926.2"/>
    </source>
</evidence>
<sequence length="213" mass="22376">MDMARIIPAAVARVETRAGNSRFIATIGPVFSVEEAKAMIGRVKAEFADASHNVPVYLIGHGQTTIAHCHDDGEPSGTAGRPALAVVQGSGLGDVGLVITRYFGGTKLGTGGLVRAYGDAARAALIAVPRAEKVATVTAMAEVAYPLLERARLLIEAHGGLTLEEAFAAEITLIARFRREAYPAFADALRELSHGATEAIIVETDEATIMPLK</sequence>
<dbReference type="EMBL" id="LN890655">
    <property type="protein sequence ID" value="CUS02926.2"/>
    <property type="molecule type" value="Genomic_DNA"/>
</dbReference>
<feature type="domain" description="Impact N-terminal" evidence="2">
    <location>
        <begin position="20"/>
        <end position="125"/>
    </location>
</feature>
<accession>A0A160SZR7</accession>
<dbReference type="KEGG" id="pbf:CFX0092_A1048"/>
<comment type="similarity">
    <text evidence="1">Belongs to the IMPACT family.</text>
</comment>
<name>A0A160SZR7_9CHLR</name>